<dbReference type="Proteomes" id="UP001365542">
    <property type="component" value="Unassembled WGS sequence"/>
</dbReference>
<dbReference type="InterPro" id="IPR000073">
    <property type="entry name" value="AB_hydrolase_1"/>
</dbReference>
<dbReference type="PANTHER" id="PTHR43248:SF30">
    <property type="entry name" value="AB HYDROLASE-1 DOMAIN-CONTAINING PROTEIN"/>
    <property type="match status" value="1"/>
</dbReference>
<dbReference type="Pfam" id="PF08386">
    <property type="entry name" value="Abhydrolase_4"/>
    <property type="match status" value="1"/>
</dbReference>
<feature type="chain" id="PRO_5043564298" description="Alpha/beta-hydrolase" evidence="3">
    <location>
        <begin position="20"/>
        <end position="512"/>
    </location>
</feature>
<evidence type="ECO:0000256" key="2">
    <source>
        <dbReference type="ARBA" id="ARBA00022801"/>
    </source>
</evidence>
<dbReference type="Gene3D" id="3.40.50.1820">
    <property type="entry name" value="alpha/beta hydrolase"/>
    <property type="match status" value="1"/>
</dbReference>
<comment type="caution">
    <text evidence="6">The sequence shown here is derived from an EMBL/GenBank/DDBJ whole genome shotgun (WGS) entry which is preliminary data.</text>
</comment>
<name>A0AAV9X318_9PEZI</name>
<dbReference type="EMBL" id="JAVHJO010000012">
    <property type="protein sequence ID" value="KAK6531949.1"/>
    <property type="molecule type" value="Genomic_DNA"/>
</dbReference>
<evidence type="ECO:0000259" key="4">
    <source>
        <dbReference type="Pfam" id="PF00561"/>
    </source>
</evidence>
<dbReference type="AlphaFoldDB" id="A0AAV9X318"/>
<dbReference type="Pfam" id="PF00561">
    <property type="entry name" value="Abhydrolase_1"/>
    <property type="match status" value="1"/>
</dbReference>
<dbReference type="GO" id="GO:0016787">
    <property type="term" value="F:hydrolase activity"/>
    <property type="evidence" value="ECO:0007669"/>
    <property type="project" value="UniProtKB-KW"/>
</dbReference>
<protein>
    <recommendedName>
        <fullName evidence="8">Alpha/beta-hydrolase</fullName>
    </recommendedName>
</protein>
<dbReference type="InterPro" id="IPR013595">
    <property type="entry name" value="Pept_S33_TAP-like_C"/>
</dbReference>
<keyword evidence="3" id="KW-0732">Signal</keyword>
<evidence type="ECO:0008006" key="8">
    <source>
        <dbReference type="Google" id="ProtNLM"/>
    </source>
</evidence>
<keyword evidence="2" id="KW-0378">Hydrolase</keyword>
<evidence type="ECO:0000313" key="6">
    <source>
        <dbReference type="EMBL" id="KAK6531949.1"/>
    </source>
</evidence>
<reference evidence="6 7" key="1">
    <citation type="submission" date="2019-10" db="EMBL/GenBank/DDBJ databases">
        <authorList>
            <person name="Palmer J.M."/>
        </authorList>
    </citation>
    <scope>NUCLEOTIDE SEQUENCE [LARGE SCALE GENOMIC DNA]</scope>
    <source>
        <strain evidence="6 7">TWF694</strain>
    </source>
</reference>
<dbReference type="SUPFAM" id="SSF53474">
    <property type="entry name" value="alpha/beta-Hydrolases"/>
    <property type="match status" value="1"/>
</dbReference>
<feature type="domain" description="Peptidase S33 tripeptidyl aminopeptidase-like C-terminal" evidence="5">
    <location>
        <begin position="416"/>
        <end position="508"/>
    </location>
</feature>
<proteinExistence type="inferred from homology"/>
<evidence type="ECO:0000256" key="3">
    <source>
        <dbReference type="SAM" id="SignalP"/>
    </source>
</evidence>
<evidence type="ECO:0000259" key="5">
    <source>
        <dbReference type="Pfam" id="PF08386"/>
    </source>
</evidence>
<comment type="similarity">
    <text evidence="1">Belongs to the peptidase S33 family.</text>
</comment>
<feature type="signal peptide" evidence="3">
    <location>
        <begin position="1"/>
        <end position="19"/>
    </location>
</feature>
<gene>
    <name evidence="6" type="ORF">TWF694_003113</name>
</gene>
<feature type="domain" description="AB hydrolase-1" evidence="4">
    <location>
        <begin position="98"/>
        <end position="276"/>
    </location>
</feature>
<keyword evidence="7" id="KW-1185">Reference proteome</keyword>
<dbReference type="InterPro" id="IPR029058">
    <property type="entry name" value="AB_hydrolase_fold"/>
</dbReference>
<dbReference type="PANTHER" id="PTHR43248">
    <property type="entry name" value="2-SUCCINYL-6-HYDROXY-2,4-CYCLOHEXADIENE-1-CARBOXYLATE SYNTHASE"/>
    <property type="match status" value="1"/>
</dbReference>
<sequence>MRSLLSSIVLLGGASTALAVPFDYLFKRDTTTTSSTSTFGPGFNTITWKNCSTNDPPRLQCGTMSVPLDPSNPAGAKITIGMARLKTSHAGGVPPLGVMLMNPGGPGGVASGVMKAVASGDFTLFSDQIIANYDIVGLDPRGVGLSTPVKCDPTVANVRVNTLPTTTAQYNALVAHNKALGQSCASLTGPLINFLSTAVVVEDIELFRQAYGMGKLSFLALSYGTQIAVQYAEAYPQNIGRFVLDGNVDHSLPETAALLGEASTFETTLNHFFAWCAAASPSDCPIQGQNIPAFFDNLISNAATNGIPAASCTPSTCVSPVNDVDILTGVQGMLIGPDITSAWPPLAASLAKAGNGDASDFAAGVFTTQVSGGYSNIAIGCQDWLHASTALDDVLAKMRTAIAIAPHSKGISQSYTYQTSCIGWPAPVTNPQHVLKPKALTAPPMLMINALYDPATSYSWATGVAAQLTQAVFLTRNGAGHTSYLLGGAAFDIANTFFLTGALPAPGTIVTS</sequence>
<evidence type="ECO:0000313" key="7">
    <source>
        <dbReference type="Proteomes" id="UP001365542"/>
    </source>
</evidence>
<dbReference type="InterPro" id="IPR051601">
    <property type="entry name" value="Serine_prot/Carboxylest_S33"/>
</dbReference>
<accession>A0AAV9X318</accession>
<organism evidence="6 7">
    <name type="scientific">Orbilia ellipsospora</name>
    <dbReference type="NCBI Taxonomy" id="2528407"/>
    <lineage>
        <taxon>Eukaryota</taxon>
        <taxon>Fungi</taxon>
        <taxon>Dikarya</taxon>
        <taxon>Ascomycota</taxon>
        <taxon>Pezizomycotina</taxon>
        <taxon>Orbiliomycetes</taxon>
        <taxon>Orbiliales</taxon>
        <taxon>Orbiliaceae</taxon>
        <taxon>Orbilia</taxon>
    </lineage>
</organism>
<evidence type="ECO:0000256" key="1">
    <source>
        <dbReference type="ARBA" id="ARBA00010088"/>
    </source>
</evidence>